<name>A0A267EM91_9PLAT</name>
<feature type="compositionally biased region" description="Polar residues" evidence="2">
    <location>
        <begin position="972"/>
        <end position="985"/>
    </location>
</feature>
<evidence type="ECO:0000313" key="7">
    <source>
        <dbReference type="EMBL" id="PAA62084.1"/>
    </source>
</evidence>
<comment type="caution">
    <text evidence="7">The sequence shown here is derived from an EMBL/GenBank/DDBJ whole genome shotgun (WGS) entry which is preliminary data.</text>
</comment>
<organism evidence="7 8">
    <name type="scientific">Macrostomum lignano</name>
    <dbReference type="NCBI Taxonomy" id="282301"/>
    <lineage>
        <taxon>Eukaryota</taxon>
        <taxon>Metazoa</taxon>
        <taxon>Spiralia</taxon>
        <taxon>Lophotrochozoa</taxon>
        <taxon>Platyhelminthes</taxon>
        <taxon>Rhabditophora</taxon>
        <taxon>Macrostomorpha</taxon>
        <taxon>Macrostomida</taxon>
        <taxon>Macrostomidae</taxon>
        <taxon>Macrostomum</taxon>
    </lineage>
</organism>
<accession>A0A267EM91</accession>
<keyword evidence="3" id="KW-0812">Transmembrane</keyword>
<dbReference type="PRINTS" id="PR00014">
    <property type="entry name" value="FNTYPEIII"/>
</dbReference>
<dbReference type="SMART" id="SM00409">
    <property type="entry name" value="IG"/>
    <property type="match status" value="2"/>
</dbReference>
<evidence type="ECO:0000313" key="8">
    <source>
        <dbReference type="Proteomes" id="UP000215902"/>
    </source>
</evidence>
<dbReference type="InterPro" id="IPR003961">
    <property type="entry name" value="FN3_dom"/>
</dbReference>
<evidence type="ECO:0000259" key="6">
    <source>
        <dbReference type="PROSITE" id="PS50853"/>
    </source>
</evidence>
<protein>
    <recommendedName>
        <fullName evidence="9">Netrin receptor DCC</fullName>
    </recommendedName>
</protein>
<dbReference type="Proteomes" id="UP000215902">
    <property type="component" value="Unassembled WGS sequence"/>
</dbReference>
<proteinExistence type="predicted"/>
<keyword evidence="3" id="KW-1133">Transmembrane helix</keyword>
<dbReference type="PROSITE" id="PS50835">
    <property type="entry name" value="IG_LIKE"/>
    <property type="match status" value="1"/>
</dbReference>
<dbReference type="SMART" id="SM00060">
    <property type="entry name" value="FN3"/>
    <property type="match status" value="4"/>
</dbReference>
<dbReference type="SUPFAM" id="SSF48726">
    <property type="entry name" value="Immunoglobulin"/>
    <property type="match status" value="1"/>
</dbReference>
<dbReference type="InterPro" id="IPR007110">
    <property type="entry name" value="Ig-like_dom"/>
</dbReference>
<keyword evidence="1" id="KW-0677">Repeat</keyword>
<gene>
    <name evidence="7" type="ORF">BOX15_Mlig014023g1</name>
</gene>
<dbReference type="PANTHER" id="PTHR13817:SF166">
    <property type="entry name" value="NEURONAL IGCAM-RELATED"/>
    <property type="match status" value="1"/>
</dbReference>
<keyword evidence="4" id="KW-0732">Signal</keyword>
<feature type="compositionally biased region" description="Low complexity" evidence="2">
    <location>
        <begin position="1079"/>
        <end position="1091"/>
    </location>
</feature>
<dbReference type="InterPro" id="IPR036116">
    <property type="entry name" value="FN3_sf"/>
</dbReference>
<dbReference type="InterPro" id="IPR003599">
    <property type="entry name" value="Ig_sub"/>
</dbReference>
<evidence type="ECO:0000256" key="4">
    <source>
        <dbReference type="SAM" id="SignalP"/>
    </source>
</evidence>
<dbReference type="STRING" id="282301.A0A267EM91"/>
<dbReference type="InterPro" id="IPR013783">
    <property type="entry name" value="Ig-like_fold"/>
</dbReference>
<dbReference type="Pfam" id="PF00041">
    <property type="entry name" value="fn3"/>
    <property type="match status" value="3"/>
</dbReference>
<dbReference type="InterPro" id="IPR036179">
    <property type="entry name" value="Ig-like_dom_sf"/>
</dbReference>
<dbReference type="PANTHER" id="PTHR13817">
    <property type="entry name" value="TITIN"/>
    <property type="match status" value="1"/>
</dbReference>
<evidence type="ECO:0000256" key="2">
    <source>
        <dbReference type="SAM" id="MobiDB-lite"/>
    </source>
</evidence>
<dbReference type="EMBL" id="NIVC01001975">
    <property type="protein sequence ID" value="PAA62084.1"/>
    <property type="molecule type" value="Genomic_DNA"/>
</dbReference>
<feature type="domain" description="Fibronectin type-III" evidence="6">
    <location>
        <begin position="547"/>
        <end position="640"/>
    </location>
</feature>
<feature type="compositionally biased region" description="Low complexity" evidence="2">
    <location>
        <begin position="945"/>
        <end position="962"/>
    </location>
</feature>
<evidence type="ECO:0000256" key="1">
    <source>
        <dbReference type="ARBA" id="ARBA00022737"/>
    </source>
</evidence>
<dbReference type="SUPFAM" id="SSF49265">
    <property type="entry name" value="Fibronectin type III"/>
    <property type="match status" value="3"/>
</dbReference>
<feature type="domain" description="Fibronectin type-III" evidence="6">
    <location>
        <begin position="650"/>
        <end position="755"/>
    </location>
</feature>
<feature type="domain" description="Ig-like" evidence="5">
    <location>
        <begin position="180"/>
        <end position="226"/>
    </location>
</feature>
<feature type="compositionally biased region" description="Low complexity" evidence="2">
    <location>
        <begin position="1108"/>
        <end position="1128"/>
    </location>
</feature>
<feature type="compositionally biased region" description="Polar residues" evidence="2">
    <location>
        <begin position="1176"/>
        <end position="1200"/>
    </location>
</feature>
<dbReference type="InterPro" id="IPR050964">
    <property type="entry name" value="Striated_Muscle_Regulatory"/>
</dbReference>
<sequence>MMIGILKIIPFLVLNAIAFLSLSETTLSLFSKHAANAKYNNGIFISLNKKSLDSSRPARQLQVAYFALNATIILKCPLTSNVVWWHSRSKRDNAVPVQSIFSSRLYQLQLPNLLLAIKLKSPDNKTGYYWCQSTTEAISQTKFRSAFLIQSDNKNQLVSVRADRIRLNKLRQAALAVPVSSSVALPCGHVTNSSRIRWLRDGEIVRTGVRLIINSAQLSDSGLYTCWIVDDVDASQLLMVVARWDLTVLPLTDAGASAREAVLESHCSGQLEDGSNSNADKVPCLLTWATGLTATQATSTAMGDRWRHGNQRLRRSLPDGHLNAAPHRLINLRILSETAGRTVRVGWDRPEPATCLRIELRLQPPPSSGPAVTSASCSATLADLPIGRSTNRLSARILGPDGRFSPSASLVIGLGQPNIAPPSGLTAWSRDGVVHVAWQPPQSAADSEIADYIVAYRPAATVEDDDDNNEQRLLTVAGLECQLPPGLPAKRRFLVRVAARTAAGFVGAFTDWLPFDTGHRNAYLSINSGTMADSTNRQSAPTEALAEQLRIKELIPIGKPDSILLSWIRPSHVLPDKYIITYGAHVAKERVAGEIPGNRDTFQIINLKPNTRYFICITALKGNLHFETLVEARTRGSKDDPNTERPLPQVPMALKATQVGSRNATVSWTDQQADQPSSGRRIYEVEWSLETAEQQPQPQTPSSWRLNTSELSARLVGLRPSTAYSVRVRCLALASDQTVVPSSFSLRASFSTEPEAPGSPPRDLKISRSTLPMSVMLSWLPPLEPNGKITKYTVLYRPVSSNSAKPAGSEHAMPTAETQVVITGLRTSTHYYFRVRAGNSEGFGPDSDAIEFMMPDSSGQGGGVVYNTDSVLQRDSSDGAESDGLSSRRWWLLIGGVFGLALLLLAVSTAVVCMCQQRRPRRSADSQQRARGAKESASLIGGGPEQQQQQHPQSPPQSQQSMQPPPGPGMLSTASPLSMPPSSTAALLASHQLQHQLQQQQQHHHRQLQHQLQQQQHTPDLCRHADFELRAMPADYAGVGARPMVSMQLPPPPPPQMLLESGPVPNPSVAGHFRNLSNSGSGSYSHQQGGQRLNSVASPPRVDAPDFSSPGKLSSPHSSLSSSIGSASKQRHAAAAGSLMSTSTHSRPYPAPDILSPASGQRQHQQQHPHQQQQQLRNSQATVGSLTLESQNSRNFNLSTEDMDMTKTLDGLIQDLKGLTTREFEC</sequence>
<feature type="region of interest" description="Disordered" evidence="2">
    <location>
        <begin position="1043"/>
        <end position="1200"/>
    </location>
</feature>
<keyword evidence="3" id="KW-0472">Membrane</keyword>
<feature type="chain" id="PRO_5013170618" description="Netrin receptor DCC" evidence="4">
    <location>
        <begin position="24"/>
        <end position="1226"/>
    </location>
</feature>
<feature type="region of interest" description="Disordered" evidence="2">
    <location>
        <begin position="918"/>
        <end position="1017"/>
    </location>
</feature>
<feature type="transmembrane region" description="Helical" evidence="3">
    <location>
        <begin position="890"/>
        <end position="913"/>
    </location>
</feature>
<dbReference type="Gene3D" id="2.60.40.10">
    <property type="entry name" value="Immunoglobulins"/>
    <property type="match status" value="5"/>
</dbReference>
<feature type="domain" description="Fibronectin type-III" evidence="6">
    <location>
        <begin position="760"/>
        <end position="857"/>
    </location>
</feature>
<reference evidence="7 8" key="1">
    <citation type="submission" date="2017-06" db="EMBL/GenBank/DDBJ databases">
        <title>A platform for efficient transgenesis in Macrostomum lignano, a flatworm model organism for stem cell research.</title>
        <authorList>
            <person name="Berezikov E."/>
        </authorList>
    </citation>
    <scope>NUCLEOTIDE SEQUENCE [LARGE SCALE GENOMIC DNA]</scope>
    <source>
        <strain evidence="7">DV1</strain>
        <tissue evidence="7">Whole organism</tissue>
    </source>
</reference>
<dbReference type="PROSITE" id="PS50853">
    <property type="entry name" value="FN3"/>
    <property type="match status" value="4"/>
</dbReference>
<dbReference type="CDD" id="cd00063">
    <property type="entry name" value="FN3"/>
    <property type="match status" value="4"/>
</dbReference>
<dbReference type="OrthoDB" id="114660at2759"/>
<evidence type="ECO:0000259" key="5">
    <source>
        <dbReference type="PROSITE" id="PS50835"/>
    </source>
</evidence>
<keyword evidence="8" id="KW-1185">Reference proteome</keyword>
<evidence type="ECO:0000256" key="3">
    <source>
        <dbReference type="SAM" id="Phobius"/>
    </source>
</evidence>
<feature type="compositionally biased region" description="Low complexity" evidence="2">
    <location>
        <begin position="991"/>
        <end position="1001"/>
    </location>
</feature>
<feature type="signal peptide" evidence="4">
    <location>
        <begin position="1"/>
        <end position="23"/>
    </location>
</feature>
<dbReference type="AlphaFoldDB" id="A0A267EM91"/>
<feature type="compositionally biased region" description="Low complexity" evidence="2">
    <location>
        <begin position="1161"/>
        <end position="1175"/>
    </location>
</feature>
<evidence type="ECO:0008006" key="9">
    <source>
        <dbReference type="Google" id="ProtNLM"/>
    </source>
</evidence>
<feature type="domain" description="Fibronectin type-III" evidence="6">
    <location>
        <begin position="421"/>
        <end position="520"/>
    </location>
</feature>